<feature type="region of interest" description="Disordered" evidence="1">
    <location>
        <begin position="280"/>
        <end position="319"/>
    </location>
</feature>
<dbReference type="PANTHER" id="PTHR43404">
    <property type="entry name" value="LIPOPOLYSACCHARIDE CHOLINEPHOSPHOTRANSFERASE LICD"/>
    <property type="match status" value="1"/>
</dbReference>
<evidence type="ECO:0000259" key="2">
    <source>
        <dbReference type="Pfam" id="PF04991"/>
    </source>
</evidence>
<evidence type="ECO:0000313" key="4">
    <source>
        <dbReference type="Proteomes" id="UP000595220"/>
    </source>
</evidence>
<dbReference type="Proteomes" id="UP000595220">
    <property type="component" value="Chromosome"/>
</dbReference>
<gene>
    <name evidence="3" type="ORF">I6H42_01130</name>
</gene>
<name>A0AAP9Y8G9_9ACTO</name>
<dbReference type="InterPro" id="IPR052942">
    <property type="entry name" value="LPS_cholinephosphotransferase"/>
</dbReference>
<evidence type="ECO:0000313" key="3">
    <source>
        <dbReference type="EMBL" id="QQC44070.1"/>
    </source>
</evidence>
<feature type="domain" description="LicD/FKTN/FKRP nucleotidyltransferase" evidence="2">
    <location>
        <begin position="26"/>
        <end position="257"/>
    </location>
</feature>
<dbReference type="Pfam" id="PF04991">
    <property type="entry name" value="LicD"/>
    <property type="match status" value="1"/>
</dbReference>
<organism evidence="3 4">
    <name type="scientific">Schaalia meyeri</name>
    <dbReference type="NCBI Taxonomy" id="52773"/>
    <lineage>
        <taxon>Bacteria</taxon>
        <taxon>Bacillati</taxon>
        <taxon>Actinomycetota</taxon>
        <taxon>Actinomycetes</taxon>
        <taxon>Actinomycetales</taxon>
        <taxon>Actinomycetaceae</taxon>
        <taxon>Schaalia</taxon>
    </lineage>
</organism>
<protein>
    <submittedName>
        <fullName evidence="3">LicD family protein</fullName>
    </submittedName>
</protein>
<keyword evidence="4" id="KW-1185">Reference proteome</keyword>
<dbReference type="PANTHER" id="PTHR43404:SF2">
    <property type="entry name" value="LIPOPOLYSACCHARIDE CHOLINEPHOSPHOTRANSFERASE LICD"/>
    <property type="match status" value="1"/>
</dbReference>
<dbReference type="GO" id="GO:0009100">
    <property type="term" value="P:glycoprotein metabolic process"/>
    <property type="evidence" value="ECO:0007669"/>
    <property type="project" value="UniProtKB-ARBA"/>
</dbReference>
<proteinExistence type="predicted"/>
<dbReference type="AlphaFoldDB" id="A0AAP9Y8G9"/>
<accession>A0AAP9Y8G9</accession>
<dbReference type="InterPro" id="IPR007074">
    <property type="entry name" value="LicD/FKTN/FKRP_NTP_transf"/>
</dbReference>
<reference evidence="3 4" key="1">
    <citation type="submission" date="2020-12" db="EMBL/GenBank/DDBJ databases">
        <title>FDA dAtabase for Regulatory Grade micrObial Sequences (FDA-ARGOS): Supporting development and validation of Infectious Disease Dx tests.</title>
        <authorList>
            <person name="Sproer C."/>
            <person name="Gronow S."/>
            <person name="Severitt S."/>
            <person name="Schroder I."/>
            <person name="Tallon L."/>
            <person name="Sadzewicz L."/>
            <person name="Zhao X."/>
            <person name="Boylan J."/>
            <person name="Ott S."/>
            <person name="Bowen H."/>
            <person name="Vavikolanu K."/>
            <person name="Mehta A."/>
            <person name="Aluvathingal J."/>
            <person name="Nadendla S."/>
            <person name="Lowell S."/>
            <person name="Myers T."/>
            <person name="Yan Y."/>
            <person name="Sichtig H."/>
        </authorList>
    </citation>
    <scope>NUCLEOTIDE SEQUENCE [LARGE SCALE GENOMIC DNA]</scope>
    <source>
        <strain evidence="3 4">FDAARGOS_985</strain>
    </source>
</reference>
<dbReference type="RefSeq" id="WP_083332363.1">
    <property type="nucleotide sequence ID" value="NZ_CP066065.1"/>
</dbReference>
<evidence type="ECO:0000256" key="1">
    <source>
        <dbReference type="SAM" id="MobiDB-lite"/>
    </source>
</evidence>
<feature type="compositionally biased region" description="Polar residues" evidence="1">
    <location>
        <begin position="303"/>
        <end position="319"/>
    </location>
</feature>
<dbReference type="EMBL" id="CP066065">
    <property type="protein sequence ID" value="QQC44070.1"/>
    <property type="molecule type" value="Genomic_DNA"/>
</dbReference>
<sequence>MTTPRSDLRKLHMLLTFILAEFDRVCSQIGVTYALYGGSTIGAVRHGGFIPWDDDIDVFMIRQDYERFLREAPDLLAQGFRIDNQRTVPRYHLLFSKLGLDGTVFLSQGEVNPDYTPPIFLDIFPLDAVPSDQRRFRAMRRRTWWWGRLLFLSGIPTPKLPDMAPWKRSLVHAVTRTANVALRACRLSPVALYERWEKAARSAEDEATDTYTDFTMRDPQNWIVRRDELLPTRRVPFEAIEAPVPRDVEALLTRGYGDYMRIPDPADRLTHLPEKILFGSYDPDRGGVPDLLAPRDPADSSPGDANTTTHTATVSDDQP</sequence>